<dbReference type="InterPro" id="IPR051043">
    <property type="entry name" value="Sulfatase_Mod_Factor_Kinase"/>
</dbReference>
<evidence type="ECO:0000259" key="2">
    <source>
        <dbReference type="Pfam" id="PF03781"/>
    </source>
</evidence>
<keyword evidence="4" id="KW-1185">Reference proteome</keyword>
<dbReference type="PANTHER" id="PTHR23150:SF19">
    <property type="entry name" value="FORMYLGLYCINE-GENERATING ENZYME"/>
    <property type="match status" value="1"/>
</dbReference>
<dbReference type="Pfam" id="PF03781">
    <property type="entry name" value="FGE-sulfatase"/>
    <property type="match status" value="2"/>
</dbReference>
<proteinExistence type="predicted"/>
<feature type="domain" description="Sulfatase-modifying factor enzyme-like" evidence="2">
    <location>
        <begin position="2"/>
        <end position="230"/>
    </location>
</feature>
<comment type="caution">
    <text evidence="3">The sequence shown here is derived from an EMBL/GenBank/DDBJ whole genome shotgun (WGS) entry which is preliminary data.</text>
</comment>
<evidence type="ECO:0000256" key="1">
    <source>
        <dbReference type="SAM" id="MobiDB-lite"/>
    </source>
</evidence>
<dbReference type="SUPFAM" id="SSF56436">
    <property type="entry name" value="C-type lectin-like"/>
    <property type="match status" value="1"/>
</dbReference>
<accession>A0ABW1VGM2</accession>
<organism evidence="3 4">
    <name type="scientific">Luethyella okanaganae</name>
    <dbReference type="NCBI Taxonomy" id="69372"/>
    <lineage>
        <taxon>Bacteria</taxon>
        <taxon>Bacillati</taxon>
        <taxon>Actinomycetota</taxon>
        <taxon>Actinomycetes</taxon>
        <taxon>Micrococcales</taxon>
        <taxon>Microbacteriaceae</taxon>
        <taxon>Luethyella</taxon>
    </lineage>
</organism>
<name>A0ABW1VGM2_9MICO</name>
<gene>
    <name evidence="3" type="ORF">ACFQB0_11060</name>
</gene>
<protein>
    <submittedName>
        <fullName evidence="3">Formylglycine-generating enzyme family protein</fullName>
    </submittedName>
</protein>
<dbReference type="EMBL" id="JBHSTP010000002">
    <property type="protein sequence ID" value="MFC6356645.1"/>
    <property type="molecule type" value="Genomic_DNA"/>
</dbReference>
<evidence type="ECO:0000313" key="4">
    <source>
        <dbReference type="Proteomes" id="UP001596306"/>
    </source>
</evidence>
<dbReference type="PANTHER" id="PTHR23150">
    <property type="entry name" value="SULFATASE MODIFYING FACTOR 1, 2"/>
    <property type="match status" value="1"/>
</dbReference>
<dbReference type="InterPro" id="IPR016187">
    <property type="entry name" value="CTDL_fold"/>
</dbReference>
<evidence type="ECO:0000313" key="3">
    <source>
        <dbReference type="EMBL" id="MFC6356645.1"/>
    </source>
</evidence>
<dbReference type="RefSeq" id="WP_386731547.1">
    <property type="nucleotide sequence ID" value="NZ_JBHSTP010000002.1"/>
</dbReference>
<dbReference type="InterPro" id="IPR042095">
    <property type="entry name" value="SUMF_sf"/>
</dbReference>
<feature type="compositionally biased region" description="Basic and acidic residues" evidence="1">
    <location>
        <begin position="303"/>
        <end position="317"/>
    </location>
</feature>
<dbReference type="Gene3D" id="3.90.1580.10">
    <property type="entry name" value="paralog of FGE (formylglycine-generating enzyme)"/>
    <property type="match status" value="1"/>
</dbReference>
<feature type="domain" description="Sulfatase-modifying factor enzyme-like" evidence="2">
    <location>
        <begin position="315"/>
        <end position="371"/>
    </location>
</feature>
<dbReference type="Proteomes" id="UP001596306">
    <property type="component" value="Unassembled WGS sequence"/>
</dbReference>
<feature type="region of interest" description="Disordered" evidence="1">
    <location>
        <begin position="269"/>
        <end position="334"/>
    </location>
</feature>
<sequence>MTAMLRIDGGSFRMGSDAFYPEESPAHVRDVAAFLLDEHPVTNEQFAAFVAATGYVTVAERPLDPADFPGADTSGHSPGGLVFTGTSGPVDLSDWRAWWAWGPGACWRRPFGQDSTIEGRERHPVVQISFEDASAYAAWAGRRLPTEAEWEFAARGGLDGASYAWGDEVRVDDRIMANTWQGRFPYLNTGADGWVGTSPVKTFQPNGYGLYDCIGNVWEWTSDYYTPRHEVPVAIATAPEPSGRPDPLIPLAGATAGCGEACACGPDGSGRSTAARTLGPDADAAQPGALPRASDEANPARPPDAKRADAKRADAERAAASAEPGSPIPRRVLKGGSHLCAPEYCLRYRPAARSPQAEDTATTHIGFRCARDL</sequence>
<dbReference type="InterPro" id="IPR005532">
    <property type="entry name" value="SUMF_dom"/>
</dbReference>
<reference evidence="4" key="1">
    <citation type="journal article" date="2019" name="Int. J. Syst. Evol. Microbiol.">
        <title>The Global Catalogue of Microorganisms (GCM) 10K type strain sequencing project: providing services to taxonomists for standard genome sequencing and annotation.</title>
        <authorList>
            <consortium name="The Broad Institute Genomics Platform"/>
            <consortium name="The Broad Institute Genome Sequencing Center for Infectious Disease"/>
            <person name="Wu L."/>
            <person name="Ma J."/>
        </authorList>
    </citation>
    <scope>NUCLEOTIDE SEQUENCE [LARGE SCALE GENOMIC DNA]</scope>
    <source>
        <strain evidence="4">CCUG 43304</strain>
    </source>
</reference>